<keyword evidence="2" id="KW-1185">Reference proteome</keyword>
<dbReference type="AlphaFoldDB" id="A0A1C4C1X1"/>
<sequence>MRGSDDSIQCDGNRVNEDVVLLTLADIEQRLAEKFLPLEGEMDELLLKQRREPVGDICALEQILNVRLSGDFLAFLSRYDLDHFSLGNIAFGTGEDYLAQVIALNQSEAFNRWWPGVSRPEGIIVIALSDPYTLLLNTLNQRVYAITSEPTAADDDPVADSFALFIRGVGSLFLQAAHPQEVASAVGAVNLAFWQEIA</sequence>
<dbReference type="SUPFAM" id="SSF160631">
    <property type="entry name" value="SMI1/KNR4-like"/>
    <property type="match status" value="1"/>
</dbReference>
<gene>
    <name evidence="1" type="ORF">GA0061071_106175</name>
</gene>
<reference evidence="2" key="1">
    <citation type="submission" date="2016-08" db="EMBL/GenBank/DDBJ databases">
        <authorList>
            <person name="Varghese N."/>
            <person name="Submissions Spin"/>
        </authorList>
    </citation>
    <scope>NUCLEOTIDE SEQUENCE [LARGE SCALE GENOMIC DNA]</scope>
    <source>
        <strain evidence="2">REICA_082</strain>
    </source>
</reference>
<dbReference type="Proteomes" id="UP000198975">
    <property type="component" value="Unassembled WGS sequence"/>
</dbReference>
<organism evidence="1 2">
    <name type="scientific">Kosakonia oryzendophytica</name>
    <dbReference type="NCBI Taxonomy" id="1005665"/>
    <lineage>
        <taxon>Bacteria</taxon>
        <taxon>Pseudomonadati</taxon>
        <taxon>Pseudomonadota</taxon>
        <taxon>Gammaproteobacteria</taxon>
        <taxon>Enterobacterales</taxon>
        <taxon>Enterobacteriaceae</taxon>
        <taxon>Kosakonia</taxon>
    </lineage>
</organism>
<dbReference type="InterPro" id="IPR037883">
    <property type="entry name" value="Knr4/Smi1-like_sf"/>
</dbReference>
<evidence type="ECO:0000313" key="2">
    <source>
        <dbReference type="Proteomes" id="UP000198975"/>
    </source>
</evidence>
<dbReference type="EMBL" id="FMAY01000006">
    <property type="protein sequence ID" value="SCC12963.1"/>
    <property type="molecule type" value="Genomic_DNA"/>
</dbReference>
<dbReference type="Gene3D" id="3.40.1580.10">
    <property type="entry name" value="SMI1/KNR4-like"/>
    <property type="match status" value="1"/>
</dbReference>
<name>A0A1C4C1X1_9ENTR</name>
<protein>
    <submittedName>
        <fullName evidence="1">Uncharacterized protein</fullName>
    </submittedName>
</protein>
<evidence type="ECO:0000313" key="1">
    <source>
        <dbReference type="EMBL" id="SCC12963.1"/>
    </source>
</evidence>
<accession>A0A1C4C1X1</accession>
<proteinExistence type="predicted"/>